<accession>A0A3D9S2L4</accession>
<dbReference type="Proteomes" id="UP000256429">
    <property type="component" value="Unassembled WGS sequence"/>
</dbReference>
<name>A0A3D9S2L4_9FLAO</name>
<proteinExistence type="predicted"/>
<dbReference type="InterPro" id="IPR015003">
    <property type="entry name" value="DUF1853"/>
</dbReference>
<evidence type="ECO:0000313" key="1">
    <source>
        <dbReference type="EMBL" id="REE82882.1"/>
    </source>
</evidence>
<comment type="caution">
    <text evidence="1">The sequence shown here is derived from an EMBL/GenBank/DDBJ whole genome shotgun (WGS) entry which is preliminary data.</text>
</comment>
<dbReference type="AlphaFoldDB" id="A0A3D9S2L4"/>
<organism evidence="1 2">
    <name type="scientific">Lutibacter oceani</name>
    <dbReference type="NCBI Taxonomy" id="1853311"/>
    <lineage>
        <taxon>Bacteria</taxon>
        <taxon>Pseudomonadati</taxon>
        <taxon>Bacteroidota</taxon>
        <taxon>Flavobacteriia</taxon>
        <taxon>Flavobacteriales</taxon>
        <taxon>Flavobacteriaceae</taxon>
        <taxon>Lutibacter</taxon>
    </lineage>
</organism>
<keyword evidence="2" id="KW-1185">Reference proteome</keyword>
<protein>
    <recommendedName>
        <fullName evidence="3">DUF1853 family protein</fullName>
    </recommendedName>
</protein>
<reference evidence="1 2" key="1">
    <citation type="submission" date="2018-08" db="EMBL/GenBank/DDBJ databases">
        <title>Genomic Encyclopedia of Type Strains, Phase III (KMG-III): the genomes of soil and plant-associated and newly described type strains.</title>
        <authorList>
            <person name="Whitman W."/>
        </authorList>
    </citation>
    <scope>NUCLEOTIDE SEQUENCE [LARGE SCALE GENOMIC DNA]</scope>
    <source>
        <strain evidence="1 2">325-5</strain>
    </source>
</reference>
<dbReference type="OrthoDB" id="1466769at2"/>
<gene>
    <name evidence="1" type="ORF">BX611_0157</name>
</gene>
<sequence length="272" mass="32212">MDLNTKNIQLQYEGYFNTPSLWNGDKIFGLKQFKINKFPTSKFEGAIFKNLRLGKRVERFVTHELNQHQGIKILAENVQIQNGKTTVGEIDCILTANEKPVHLEIIYKFYLYDKTVGTTELEHWIGPNRKDSLVDKLTKLKEKQLPLLYNTYTSKLLEKLNLKSKNIEQQVCFKAQLFVPLELINSSFNEINNECIKGFYIHFEKLKQLADCKFYIPSKINWLQEVQTHVKWISYTRFYTKIEEIIKEETAPLCWIKYPNGTMQKLFVVWWK</sequence>
<evidence type="ECO:0008006" key="3">
    <source>
        <dbReference type="Google" id="ProtNLM"/>
    </source>
</evidence>
<dbReference type="EMBL" id="QTTQ01000009">
    <property type="protein sequence ID" value="REE82882.1"/>
    <property type="molecule type" value="Genomic_DNA"/>
</dbReference>
<evidence type="ECO:0000313" key="2">
    <source>
        <dbReference type="Proteomes" id="UP000256429"/>
    </source>
</evidence>
<dbReference type="Pfam" id="PF08907">
    <property type="entry name" value="DUF1853"/>
    <property type="match status" value="1"/>
</dbReference>